<reference evidence="1 2" key="1">
    <citation type="journal article" date="2014" name="Arch. Microbiol.">
        <title>Bacillus mesophilum sp. nov., strain IITR-54T, a novel 4-chlorobiphenyl dechlorinating bacterium.</title>
        <authorList>
            <person name="Manickam N."/>
            <person name="Singh N.K."/>
            <person name="Bajaj A."/>
            <person name="Kumar R.M."/>
            <person name="Kaur G."/>
            <person name="Kaur N."/>
            <person name="Bala M."/>
            <person name="Kumar A."/>
            <person name="Mayilraj S."/>
        </authorList>
    </citation>
    <scope>NUCLEOTIDE SEQUENCE [LARGE SCALE GENOMIC DNA]</scope>
    <source>
        <strain evidence="1 2">IITR-54</strain>
    </source>
</reference>
<accession>A0A7V7RKN1</accession>
<dbReference type="AlphaFoldDB" id="A0A7V7RKN1"/>
<gene>
    <name evidence="1" type="ORF">F7732_14595</name>
</gene>
<name>A0A7V7RKN1_9BACI</name>
<comment type="caution">
    <text evidence="1">The sequence shown here is derived from an EMBL/GenBank/DDBJ whole genome shotgun (WGS) entry which is preliminary data.</text>
</comment>
<evidence type="ECO:0000313" key="1">
    <source>
        <dbReference type="EMBL" id="KAB2331891.1"/>
    </source>
</evidence>
<evidence type="ECO:0000313" key="2">
    <source>
        <dbReference type="Proteomes" id="UP000441354"/>
    </source>
</evidence>
<dbReference type="Proteomes" id="UP000441354">
    <property type="component" value="Unassembled WGS sequence"/>
</dbReference>
<evidence type="ECO:0008006" key="3">
    <source>
        <dbReference type="Google" id="ProtNLM"/>
    </source>
</evidence>
<proteinExistence type="predicted"/>
<keyword evidence="2" id="KW-1185">Reference proteome</keyword>
<protein>
    <recommendedName>
        <fullName evidence="3">Bacterial Pleckstrin homology domain-containing protein</fullName>
    </recommendedName>
</protein>
<dbReference type="EMBL" id="WBOT01000004">
    <property type="protein sequence ID" value="KAB2331891.1"/>
    <property type="molecule type" value="Genomic_DNA"/>
</dbReference>
<sequence>MRFIAQHPYIKVSRQIKWTEQKIIEEELSLILYEDRIETQFHVHYIRDVWDVSYKSTSAGTGLLYLHTRSGVNAFYVKQNPSQFIDHFIKIKASL</sequence>
<dbReference type="RefSeq" id="WP_151574756.1">
    <property type="nucleotide sequence ID" value="NZ_WBOT01000004.1"/>
</dbReference>
<organism evidence="1 2">
    <name type="scientific">Bacillus mesophilum</name>
    <dbReference type="NCBI Taxonomy" id="1071718"/>
    <lineage>
        <taxon>Bacteria</taxon>
        <taxon>Bacillati</taxon>
        <taxon>Bacillota</taxon>
        <taxon>Bacilli</taxon>
        <taxon>Bacillales</taxon>
        <taxon>Bacillaceae</taxon>
        <taxon>Bacillus</taxon>
    </lineage>
</organism>
<dbReference type="OrthoDB" id="2691759at2"/>